<evidence type="ECO:0000256" key="3">
    <source>
        <dbReference type="ARBA" id="ARBA00007316"/>
    </source>
</evidence>
<keyword evidence="22" id="KW-1185">Reference proteome</keyword>
<dbReference type="InterPro" id="IPR003856">
    <property type="entry name" value="LPS_length_determ_N"/>
</dbReference>
<comment type="catalytic activity">
    <reaction evidence="16">
        <text>L-tyrosyl-[protein] + ATP = O-phospho-L-tyrosyl-[protein] + ADP + H(+)</text>
        <dbReference type="Rhea" id="RHEA:10596"/>
        <dbReference type="Rhea" id="RHEA-COMP:10136"/>
        <dbReference type="Rhea" id="RHEA-COMP:20101"/>
        <dbReference type="ChEBI" id="CHEBI:15378"/>
        <dbReference type="ChEBI" id="CHEBI:30616"/>
        <dbReference type="ChEBI" id="CHEBI:46858"/>
        <dbReference type="ChEBI" id="CHEBI:61978"/>
        <dbReference type="ChEBI" id="CHEBI:456216"/>
        <dbReference type="EC" id="2.7.10.2"/>
    </reaction>
</comment>
<comment type="similarity">
    <text evidence="2">Belongs to the CpsC/CapA family.</text>
</comment>
<accession>A0A367FIB3</accession>
<keyword evidence="14 18" id="KW-0472">Membrane</keyword>
<keyword evidence="7" id="KW-0997">Cell inner membrane</keyword>
<sequence length="494" mass="52188">MPANPRSASLKGVNQVQGLYYLRLMRAHWAVVVLTLIASAAAAMVISAKTPPKYQAQITMLVTGDDKEGSLATAIQAGALSQQRVQSYATLVTSRRVIGQITSPDDVGRVQAGIKAEAIPMTTLIKATVTDTDPARAALLANKLGVAFSRTISVLERPSRSSPSTVKVTVVDQAAVPGKPISPRPLTNLLIAELIALIVAFGALVLRDRMDTTIKTAETLQAVSKSPTIGMIGHERDAQRHPLILRDHGRSSRAEAFRALRTNLQFIGVDRRPRSLVVTSCLAGEGKTSIAVNLAIVLAQADWRVIIVDADLRRPRVADYLGLEGAAGLTDVLIGSASLDEVTQTWGPLPITVLTSGQIPPNPSELLNSQGMRKLLGTLTDTYDMVVIDTPPLLPVTDGASLAAVCDSTLLIARHGRTRAGHIARATELLSSLNARVVGTALNFVPTKGKDAYGYESGYEPDDGARRSTAGATSAVSISSGADRPATISRAADL</sequence>
<keyword evidence="12" id="KW-0067">ATP-binding</keyword>
<dbReference type="Pfam" id="PF02706">
    <property type="entry name" value="Wzz"/>
    <property type="match status" value="1"/>
</dbReference>
<feature type="transmembrane region" description="Helical" evidence="18">
    <location>
        <begin position="27"/>
        <end position="46"/>
    </location>
</feature>
<dbReference type="InterPro" id="IPR025669">
    <property type="entry name" value="AAA_dom"/>
</dbReference>
<evidence type="ECO:0000256" key="8">
    <source>
        <dbReference type="ARBA" id="ARBA00022679"/>
    </source>
</evidence>
<evidence type="ECO:0000256" key="10">
    <source>
        <dbReference type="ARBA" id="ARBA00022741"/>
    </source>
</evidence>
<evidence type="ECO:0000256" key="12">
    <source>
        <dbReference type="ARBA" id="ARBA00022840"/>
    </source>
</evidence>
<evidence type="ECO:0000256" key="16">
    <source>
        <dbReference type="ARBA" id="ARBA00051245"/>
    </source>
</evidence>
<evidence type="ECO:0000259" key="20">
    <source>
        <dbReference type="Pfam" id="PF13614"/>
    </source>
</evidence>
<dbReference type="PANTHER" id="PTHR32309">
    <property type="entry name" value="TYROSINE-PROTEIN KINASE"/>
    <property type="match status" value="1"/>
</dbReference>
<dbReference type="Pfam" id="PF13614">
    <property type="entry name" value="AAA_31"/>
    <property type="match status" value="1"/>
</dbReference>
<feature type="region of interest" description="Disordered" evidence="17">
    <location>
        <begin position="453"/>
        <end position="494"/>
    </location>
</feature>
<evidence type="ECO:0000256" key="11">
    <source>
        <dbReference type="ARBA" id="ARBA00022777"/>
    </source>
</evidence>
<comment type="caution">
    <text evidence="21">The sequence shown here is derived from an EMBL/GenBank/DDBJ whole genome shotgun (WGS) entry which is preliminary data.</text>
</comment>
<evidence type="ECO:0000256" key="4">
    <source>
        <dbReference type="ARBA" id="ARBA00008883"/>
    </source>
</evidence>
<evidence type="ECO:0000256" key="1">
    <source>
        <dbReference type="ARBA" id="ARBA00004429"/>
    </source>
</evidence>
<dbReference type="CDD" id="cd05387">
    <property type="entry name" value="BY-kinase"/>
    <property type="match status" value="1"/>
</dbReference>
<evidence type="ECO:0000256" key="9">
    <source>
        <dbReference type="ARBA" id="ARBA00022692"/>
    </source>
</evidence>
<keyword evidence="8" id="KW-0808">Transferase</keyword>
<evidence type="ECO:0000256" key="17">
    <source>
        <dbReference type="SAM" id="MobiDB-lite"/>
    </source>
</evidence>
<keyword evidence="11" id="KW-0418">Kinase</keyword>
<evidence type="ECO:0000313" key="22">
    <source>
        <dbReference type="Proteomes" id="UP000253094"/>
    </source>
</evidence>
<evidence type="ECO:0000256" key="2">
    <source>
        <dbReference type="ARBA" id="ARBA00006683"/>
    </source>
</evidence>
<evidence type="ECO:0000256" key="13">
    <source>
        <dbReference type="ARBA" id="ARBA00022989"/>
    </source>
</evidence>
<organism evidence="21 22">
    <name type="scientific">Sphaerisporangium album</name>
    <dbReference type="NCBI Taxonomy" id="509200"/>
    <lineage>
        <taxon>Bacteria</taxon>
        <taxon>Bacillati</taxon>
        <taxon>Actinomycetota</taxon>
        <taxon>Actinomycetes</taxon>
        <taxon>Streptosporangiales</taxon>
        <taxon>Streptosporangiaceae</taxon>
        <taxon>Sphaerisporangium</taxon>
    </lineage>
</organism>
<dbReference type="EC" id="2.7.10.2" evidence="5"/>
<dbReference type="PANTHER" id="PTHR32309:SF31">
    <property type="entry name" value="CAPSULAR EXOPOLYSACCHARIDE FAMILY"/>
    <property type="match status" value="1"/>
</dbReference>
<dbReference type="InterPro" id="IPR005702">
    <property type="entry name" value="Wzc-like_C"/>
</dbReference>
<dbReference type="OrthoDB" id="9812433at2"/>
<dbReference type="EMBL" id="QOIL01000011">
    <property type="protein sequence ID" value="RCG29375.1"/>
    <property type="molecule type" value="Genomic_DNA"/>
</dbReference>
<comment type="similarity">
    <text evidence="3">Belongs to the CpsD/CapB family.</text>
</comment>
<dbReference type="Proteomes" id="UP000253094">
    <property type="component" value="Unassembled WGS sequence"/>
</dbReference>
<dbReference type="GO" id="GO:0005524">
    <property type="term" value="F:ATP binding"/>
    <property type="evidence" value="ECO:0007669"/>
    <property type="project" value="UniProtKB-KW"/>
</dbReference>
<proteinExistence type="inferred from homology"/>
<gene>
    <name evidence="21" type="ORF">DQ384_20160</name>
</gene>
<evidence type="ECO:0000256" key="15">
    <source>
        <dbReference type="ARBA" id="ARBA00023137"/>
    </source>
</evidence>
<evidence type="ECO:0000313" key="21">
    <source>
        <dbReference type="EMBL" id="RCG29375.1"/>
    </source>
</evidence>
<feature type="compositionally biased region" description="Polar residues" evidence="17">
    <location>
        <begin position="470"/>
        <end position="480"/>
    </location>
</feature>
<dbReference type="FunFam" id="3.40.50.300:FF:000527">
    <property type="entry name" value="Tyrosine-protein kinase etk"/>
    <property type="match status" value="1"/>
</dbReference>
<name>A0A367FIB3_9ACTN</name>
<dbReference type="GO" id="GO:0004715">
    <property type="term" value="F:non-membrane spanning protein tyrosine kinase activity"/>
    <property type="evidence" value="ECO:0007669"/>
    <property type="project" value="UniProtKB-EC"/>
</dbReference>
<reference evidence="21 22" key="1">
    <citation type="submission" date="2018-06" db="EMBL/GenBank/DDBJ databases">
        <title>Sphaerisporangium craniellae sp. nov., isolated from a marine sponge in the South China Sea.</title>
        <authorList>
            <person name="Li L."/>
        </authorList>
    </citation>
    <scope>NUCLEOTIDE SEQUENCE [LARGE SCALE GENOMIC DNA]</scope>
    <source>
        <strain evidence="21 22">CCTCC AA 208026</strain>
    </source>
</reference>
<dbReference type="GO" id="GO:0005886">
    <property type="term" value="C:plasma membrane"/>
    <property type="evidence" value="ECO:0007669"/>
    <property type="project" value="UniProtKB-SubCell"/>
</dbReference>
<evidence type="ECO:0000256" key="6">
    <source>
        <dbReference type="ARBA" id="ARBA00022475"/>
    </source>
</evidence>
<keyword evidence="13 18" id="KW-1133">Transmembrane helix</keyword>
<evidence type="ECO:0000256" key="7">
    <source>
        <dbReference type="ARBA" id="ARBA00022519"/>
    </source>
</evidence>
<feature type="domain" description="AAA" evidence="20">
    <location>
        <begin position="284"/>
        <end position="404"/>
    </location>
</feature>
<dbReference type="InterPro" id="IPR050445">
    <property type="entry name" value="Bact_polysacc_biosynth/exp"/>
</dbReference>
<keyword evidence="15" id="KW-0829">Tyrosine-protein kinase</keyword>
<dbReference type="InterPro" id="IPR027417">
    <property type="entry name" value="P-loop_NTPase"/>
</dbReference>
<dbReference type="SUPFAM" id="SSF52540">
    <property type="entry name" value="P-loop containing nucleoside triphosphate hydrolases"/>
    <property type="match status" value="1"/>
</dbReference>
<evidence type="ECO:0000259" key="19">
    <source>
        <dbReference type="Pfam" id="PF02706"/>
    </source>
</evidence>
<evidence type="ECO:0000256" key="5">
    <source>
        <dbReference type="ARBA" id="ARBA00011903"/>
    </source>
</evidence>
<keyword evidence="6" id="KW-1003">Cell membrane</keyword>
<feature type="transmembrane region" description="Helical" evidence="18">
    <location>
        <begin position="186"/>
        <end position="206"/>
    </location>
</feature>
<protein>
    <recommendedName>
        <fullName evidence="5">non-specific protein-tyrosine kinase</fullName>
        <ecNumber evidence="5">2.7.10.2</ecNumber>
    </recommendedName>
</protein>
<keyword evidence="10" id="KW-0547">Nucleotide-binding</keyword>
<evidence type="ECO:0000256" key="18">
    <source>
        <dbReference type="SAM" id="Phobius"/>
    </source>
</evidence>
<comment type="similarity">
    <text evidence="4">Belongs to the etk/wzc family.</text>
</comment>
<keyword evidence="9 18" id="KW-0812">Transmembrane</keyword>
<dbReference type="AlphaFoldDB" id="A0A367FIB3"/>
<dbReference type="NCBIfam" id="TIGR01007">
    <property type="entry name" value="eps_fam"/>
    <property type="match status" value="1"/>
</dbReference>
<evidence type="ECO:0000256" key="14">
    <source>
        <dbReference type="ARBA" id="ARBA00023136"/>
    </source>
</evidence>
<feature type="domain" description="Polysaccharide chain length determinant N-terminal" evidence="19">
    <location>
        <begin position="23"/>
        <end position="101"/>
    </location>
</feature>
<dbReference type="Gene3D" id="3.40.50.300">
    <property type="entry name" value="P-loop containing nucleotide triphosphate hydrolases"/>
    <property type="match status" value="1"/>
</dbReference>
<comment type="subcellular location">
    <subcellularLocation>
        <location evidence="1">Cell inner membrane</location>
        <topology evidence="1">Multi-pass membrane protein</topology>
    </subcellularLocation>
</comment>
<dbReference type="GO" id="GO:0042802">
    <property type="term" value="F:identical protein binding"/>
    <property type="evidence" value="ECO:0007669"/>
    <property type="project" value="UniProtKB-ARBA"/>
</dbReference>